<evidence type="ECO:0000313" key="5">
    <source>
        <dbReference type="Proteomes" id="UP000401717"/>
    </source>
</evidence>
<protein>
    <recommendedName>
        <fullName evidence="7">Acid shock protein</fullName>
    </recommendedName>
</protein>
<evidence type="ECO:0000313" key="3">
    <source>
        <dbReference type="EMBL" id="GJD58828.1"/>
    </source>
</evidence>
<dbReference type="Proteomes" id="UP000401717">
    <property type="component" value="Unassembled WGS sequence"/>
</dbReference>
<feature type="compositionally biased region" description="Basic residues" evidence="1">
    <location>
        <begin position="46"/>
        <end position="63"/>
    </location>
</feature>
<reference evidence="4 5" key="1">
    <citation type="submission" date="2019-06" db="EMBL/GenBank/DDBJ databases">
        <authorList>
            <person name="Rodrigo-Torres L."/>
            <person name="Arahal R. D."/>
            <person name="Lucena T."/>
        </authorList>
    </citation>
    <scope>NUCLEOTIDE SEQUENCE [LARGE SCALE GENOMIC DNA]</scope>
    <source>
        <strain evidence="4 5">SW08-7</strain>
    </source>
</reference>
<evidence type="ECO:0008006" key="7">
    <source>
        <dbReference type="Google" id="ProtNLM"/>
    </source>
</evidence>
<sequence>MRTCIMAAALLTGFGAASFTAPASAAPVGPSQALTAGTTMTEQVKMKRSRPHGVRKIPKKKGL</sequence>
<gene>
    <name evidence="3" type="ORF">IFDJLNFL_4754</name>
    <name evidence="4" type="ORF">MTDSW087_03916</name>
</gene>
<accession>A0A564G2K9</accession>
<evidence type="ECO:0000256" key="1">
    <source>
        <dbReference type="SAM" id="MobiDB-lite"/>
    </source>
</evidence>
<feature type="signal peptide" evidence="2">
    <location>
        <begin position="1"/>
        <end position="25"/>
    </location>
</feature>
<organism evidence="4 5">
    <name type="scientific">Methylobacterium dankookense</name>
    <dbReference type="NCBI Taxonomy" id="560405"/>
    <lineage>
        <taxon>Bacteria</taxon>
        <taxon>Pseudomonadati</taxon>
        <taxon>Pseudomonadota</taxon>
        <taxon>Alphaproteobacteria</taxon>
        <taxon>Hyphomicrobiales</taxon>
        <taxon>Methylobacteriaceae</taxon>
        <taxon>Methylobacterium</taxon>
    </lineage>
</organism>
<feature type="chain" id="PRO_5022204511" description="Acid shock protein" evidence="2">
    <location>
        <begin position="26"/>
        <end position="63"/>
    </location>
</feature>
<keyword evidence="6" id="KW-1185">Reference proteome</keyword>
<keyword evidence="2" id="KW-0732">Signal</keyword>
<dbReference type="AlphaFoldDB" id="A0A564G2K9"/>
<feature type="compositionally biased region" description="Polar residues" evidence="1">
    <location>
        <begin position="32"/>
        <end position="42"/>
    </location>
</feature>
<dbReference type="Proteomes" id="UP001055303">
    <property type="component" value="Unassembled WGS sequence"/>
</dbReference>
<evidence type="ECO:0000313" key="4">
    <source>
        <dbReference type="EMBL" id="VUF14200.1"/>
    </source>
</evidence>
<reference evidence="3" key="3">
    <citation type="submission" date="2021-08" db="EMBL/GenBank/DDBJ databases">
        <authorList>
            <person name="Tani A."/>
            <person name="Ola A."/>
            <person name="Ogura Y."/>
            <person name="Katsura K."/>
            <person name="Hayashi T."/>
        </authorList>
    </citation>
    <scope>NUCLEOTIDE SEQUENCE</scope>
    <source>
        <strain evidence="3">DSM 22415</strain>
    </source>
</reference>
<evidence type="ECO:0000256" key="2">
    <source>
        <dbReference type="SAM" id="SignalP"/>
    </source>
</evidence>
<feature type="region of interest" description="Disordered" evidence="1">
    <location>
        <begin position="26"/>
        <end position="63"/>
    </location>
</feature>
<dbReference type="EMBL" id="CABFVH010000029">
    <property type="protein sequence ID" value="VUF14200.1"/>
    <property type="molecule type" value="Genomic_DNA"/>
</dbReference>
<dbReference type="EMBL" id="BPQI01000172">
    <property type="protein sequence ID" value="GJD58828.1"/>
    <property type="molecule type" value="Genomic_DNA"/>
</dbReference>
<reference evidence="3" key="2">
    <citation type="journal article" date="2021" name="Front. Microbiol.">
        <title>Comprehensive Comparative Genomics and Phenotyping of Methylobacterium Species.</title>
        <authorList>
            <person name="Alessa O."/>
            <person name="Ogura Y."/>
            <person name="Fujitani Y."/>
            <person name="Takami H."/>
            <person name="Hayashi T."/>
            <person name="Sahin N."/>
            <person name="Tani A."/>
        </authorList>
    </citation>
    <scope>NUCLEOTIDE SEQUENCE</scope>
    <source>
        <strain evidence="3">DSM 22415</strain>
    </source>
</reference>
<proteinExistence type="predicted"/>
<name>A0A564G2K9_9HYPH</name>
<evidence type="ECO:0000313" key="6">
    <source>
        <dbReference type="Proteomes" id="UP001055303"/>
    </source>
</evidence>